<name>A0A223CYI9_9BACL</name>
<dbReference type="KEGG" id="tab:CIG75_04930"/>
<evidence type="ECO:0000313" key="2">
    <source>
        <dbReference type="Proteomes" id="UP000214688"/>
    </source>
</evidence>
<accession>A0A223CYI9</accession>
<sequence>MWEMITDMIPRRKSGMNTVTAMVLGAGIGIAAWEVMRRNNTAGNNTNEMAQMADSMMDAITD</sequence>
<dbReference type="AlphaFoldDB" id="A0A223CYI9"/>
<dbReference type="Proteomes" id="UP000214688">
    <property type="component" value="Chromosome"/>
</dbReference>
<gene>
    <name evidence="1" type="ORF">CIG75_04930</name>
</gene>
<dbReference type="RefSeq" id="WP_094235644.1">
    <property type="nucleotide sequence ID" value="NZ_CP022657.1"/>
</dbReference>
<keyword evidence="2" id="KW-1185">Reference proteome</keyword>
<dbReference type="OrthoDB" id="2376841at2"/>
<dbReference type="EMBL" id="CP022657">
    <property type="protein sequence ID" value="ASS74392.1"/>
    <property type="molecule type" value="Genomic_DNA"/>
</dbReference>
<evidence type="ECO:0000313" key="1">
    <source>
        <dbReference type="EMBL" id="ASS74392.1"/>
    </source>
</evidence>
<proteinExistence type="predicted"/>
<protein>
    <submittedName>
        <fullName evidence="1">Uncharacterized protein</fullName>
    </submittedName>
</protein>
<reference evidence="1 2" key="1">
    <citation type="journal article" date="2015" name="Int. J. Syst. Evol. Microbiol.">
        <title>Tumebacillus algifaecis sp. nov., isolated from decomposing algal scum.</title>
        <authorList>
            <person name="Wu Y.F."/>
            <person name="Zhang B."/>
            <person name="Xing P."/>
            <person name="Wu Q.L."/>
            <person name="Liu S.J."/>
        </authorList>
    </citation>
    <scope>NUCLEOTIDE SEQUENCE [LARGE SCALE GENOMIC DNA]</scope>
    <source>
        <strain evidence="1 2">THMBR28</strain>
    </source>
</reference>
<organism evidence="1 2">
    <name type="scientific">Tumebacillus algifaecis</name>
    <dbReference type="NCBI Taxonomy" id="1214604"/>
    <lineage>
        <taxon>Bacteria</taxon>
        <taxon>Bacillati</taxon>
        <taxon>Bacillota</taxon>
        <taxon>Bacilli</taxon>
        <taxon>Bacillales</taxon>
        <taxon>Alicyclobacillaceae</taxon>
        <taxon>Tumebacillus</taxon>
    </lineage>
</organism>